<evidence type="ECO:0000313" key="3">
    <source>
        <dbReference type="EMBL" id="ADL18894.1"/>
    </source>
</evidence>
<reference evidence="3 4" key="1">
    <citation type="journal article" date="2010" name="Appl. Environ. Microbiol.">
        <title>The genome sequence of the crenarchaeon Acidilobus saccharovorans supports a new order, Acidilobales, and suggests an important ecological role in terrestrial acidic hot springs.</title>
        <authorList>
            <person name="Mardanov A.V."/>
            <person name="Svetlitchnyi V.A."/>
            <person name="Beletsky A.V."/>
            <person name="Prokofeva M.I."/>
            <person name="Bonch-Osmolovskaya E.A."/>
            <person name="Ravin N.V."/>
            <person name="Skryabin K.G."/>
        </authorList>
    </citation>
    <scope>NUCLEOTIDE SEQUENCE [LARGE SCALE GENOMIC DNA]</scope>
    <source>
        <strain evidence="4">DSM 16705 / JCM 18335 / VKM B-2471 / 345-15</strain>
    </source>
</reference>
<evidence type="ECO:0000313" key="4">
    <source>
        <dbReference type="Proteomes" id="UP000000346"/>
    </source>
</evidence>
<keyword evidence="2 3" id="KW-0808">Transferase</keyword>
<sequence length="351" mass="39285">MTPLDELKVLLLSEYDRRIGKLRRGPLLRLLNPPPHVRYFALQRSKMYEAPANYSELSPLELLRSLVRQASRVLRTPLGEGFDLVHSFFIDLTRTSVPWIHESDESPGQYLDEYVNVPDVAKNIITGALVDRLVDDNCRAVITWSKWAHEGFVRDGVPSSKVHVIPPPVSVKSRRPHDAVNILIIARDPIRKGLDVSLKAFVRVHRHFNNVRLIVVGPNASRLAKVGLKGVRAFDKVDDDTLHDVIMPTTDVVLAPSRAEAYNLTVLEAMAYGAVPIVTNVGALPELVGEAGLIIERDDYDMLADSLEKLVSDQGLRESLSLRAQEVVRRDHDPEVIGESLLKVYRQALEG</sequence>
<dbReference type="Proteomes" id="UP000000346">
    <property type="component" value="Chromosome"/>
</dbReference>
<evidence type="ECO:0000256" key="2">
    <source>
        <dbReference type="ARBA" id="ARBA00022679"/>
    </source>
</evidence>
<dbReference type="SUPFAM" id="SSF53756">
    <property type="entry name" value="UDP-Glycosyltransferase/glycogen phosphorylase"/>
    <property type="match status" value="1"/>
</dbReference>
<accession>D9Q0Q6</accession>
<keyword evidence="1" id="KW-0328">Glycosyltransferase</keyword>
<dbReference type="eggNOG" id="arCOG01403">
    <property type="taxonomic scope" value="Archaea"/>
</dbReference>
<dbReference type="Pfam" id="PF13692">
    <property type="entry name" value="Glyco_trans_1_4"/>
    <property type="match status" value="1"/>
</dbReference>
<protein>
    <submittedName>
        <fullName evidence="3">Glycosyltransferase, family 4</fullName>
    </submittedName>
</protein>
<dbReference type="CDD" id="cd03801">
    <property type="entry name" value="GT4_PimA-like"/>
    <property type="match status" value="1"/>
</dbReference>
<dbReference type="HOGENOM" id="CLU_833206_0_0_2"/>
<dbReference type="PANTHER" id="PTHR12526:SF640">
    <property type="entry name" value="COLANIC ACID BIOSYNTHESIS GLYCOSYLTRANSFERASE WCAL-RELATED"/>
    <property type="match status" value="1"/>
</dbReference>
<dbReference type="EMBL" id="CP001742">
    <property type="protein sequence ID" value="ADL18894.1"/>
    <property type="molecule type" value="Genomic_DNA"/>
</dbReference>
<dbReference type="PANTHER" id="PTHR12526">
    <property type="entry name" value="GLYCOSYLTRANSFERASE"/>
    <property type="match status" value="1"/>
</dbReference>
<dbReference type="CAZy" id="GT4">
    <property type="family name" value="Glycosyltransferase Family 4"/>
</dbReference>
<evidence type="ECO:0000256" key="1">
    <source>
        <dbReference type="ARBA" id="ARBA00022676"/>
    </source>
</evidence>
<name>D9Q0Q6_ACIS3</name>
<dbReference type="AlphaFoldDB" id="D9Q0Q6"/>
<dbReference type="STRING" id="666510.ASAC_0487"/>
<dbReference type="Gene3D" id="3.40.50.2000">
    <property type="entry name" value="Glycogen Phosphorylase B"/>
    <property type="match status" value="1"/>
</dbReference>
<organism evidence="3 4">
    <name type="scientific">Acidilobus saccharovorans (strain DSM 16705 / JCM 18335 / VKM B-2471 / 345-15)</name>
    <dbReference type="NCBI Taxonomy" id="666510"/>
    <lineage>
        <taxon>Archaea</taxon>
        <taxon>Thermoproteota</taxon>
        <taxon>Thermoprotei</taxon>
        <taxon>Acidilobales</taxon>
        <taxon>Acidilobaceae</taxon>
        <taxon>Acidilobus</taxon>
    </lineage>
</organism>
<keyword evidence="4" id="KW-1185">Reference proteome</keyword>
<gene>
    <name evidence="3" type="ordered locus">ASAC_0487</name>
</gene>
<proteinExistence type="predicted"/>
<dbReference type="GO" id="GO:0016757">
    <property type="term" value="F:glycosyltransferase activity"/>
    <property type="evidence" value="ECO:0007669"/>
    <property type="project" value="UniProtKB-KW"/>
</dbReference>
<dbReference type="KEGG" id="asc:ASAC_0487"/>
<dbReference type="InParanoid" id="D9Q0Q6"/>